<sequence length="59" mass="7025">MFDKHGINVLRGFWLCSPRARHTLVRNHFVRIVISVMYYYLSKPVAEGLEVNVYRLLVF</sequence>
<accession>A0A0A9B6L6</accession>
<reference evidence="1" key="2">
    <citation type="journal article" date="2015" name="Data Brief">
        <title>Shoot transcriptome of the giant reed, Arundo donax.</title>
        <authorList>
            <person name="Barrero R.A."/>
            <person name="Guerrero F.D."/>
            <person name="Moolhuijzen P."/>
            <person name="Goolsby J.A."/>
            <person name="Tidwell J."/>
            <person name="Bellgard S.E."/>
            <person name="Bellgard M.I."/>
        </authorList>
    </citation>
    <scope>NUCLEOTIDE SEQUENCE</scope>
    <source>
        <tissue evidence="1">Shoot tissue taken approximately 20 cm above the soil surface</tissue>
    </source>
</reference>
<proteinExistence type="predicted"/>
<dbReference type="EMBL" id="GBRH01241065">
    <property type="protein sequence ID" value="JAD56830.1"/>
    <property type="molecule type" value="Transcribed_RNA"/>
</dbReference>
<protein>
    <submittedName>
        <fullName evidence="1">Uncharacterized protein</fullName>
    </submittedName>
</protein>
<dbReference type="AlphaFoldDB" id="A0A0A9B6L6"/>
<reference evidence="1" key="1">
    <citation type="submission" date="2014-09" db="EMBL/GenBank/DDBJ databases">
        <authorList>
            <person name="Magalhaes I.L.F."/>
            <person name="Oliveira U."/>
            <person name="Santos F.R."/>
            <person name="Vidigal T.H.D.A."/>
            <person name="Brescovit A.D."/>
            <person name="Santos A.J."/>
        </authorList>
    </citation>
    <scope>NUCLEOTIDE SEQUENCE</scope>
    <source>
        <tissue evidence="1">Shoot tissue taken approximately 20 cm above the soil surface</tissue>
    </source>
</reference>
<name>A0A0A9B6L6_ARUDO</name>
<evidence type="ECO:0000313" key="1">
    <source>
        <dbReference type="EMBL" id="JAD56830.1"/>
    </source>
</evidence>
<organism evidence="1">
    <name type="scientific">Arundo donax</name>
    <name type="common">Giant reed</name>
    <name type="synonym">Donax arundinaceus</name>
    <dbReference type="NCBI Taxonomy" id="35708"/>
    <lineage>
        <taxon>Eukaryota</taxon>
        <taxon>Viridiplantae</taxon>
        <taxon>Streptophyta</taxon>
        <taxon>Embryophyta</taxon>
        <taxon>Tracheophyta</taxon>
        <taxon>Spermatophyta</taxon>
        <taxon>Magnoliopsida</taxon>
        <taxon>Liliopsida</taxon>
        <taxon>Poales</taxon>
        <taxon>Poaceae</taxon>
        <taxon>PACMAD clade</taxon>
        <taxon>Arundinoideae</taxon>
        <taxon>Arundineae</taxon>
        <taxon>Arundo</taxon>
    </lineage>
</organism>